<dbReference type="AlphaFoldDB" id="A0A0A3IIF8"/>
<accession>A0A0A3IIF8</accession>
<keyword evidence="1" id="KW-0812">Transmembrane</keyword>
<gene>
    <name evidence="2" type="ORF">CD32_17230</name>
</gene>
<dbReference type="RefSeq" id="WP_036157648.1">
    <property type="nucleotide sequence ID" value="NZ_AVCX01000002.1"/>
</dbReference>
<dbReference type="eggNOG" id="ENOG5031XUS">
    <property type="taxonomic scope" value="Bacteria"/>
</dbReference>
<feature type="transmembrane region" description="Helical" evidence="1">
    <location>
        <begin position="12"/>
        <end position="31"/>
    </location>
</feature>
<keyword evidence="1" id="KW-0472">Membrane</keyword>
<dbReference type="STRING" id="1220589.CD32_17230"/>
<comment type="caution">
    <text evidence="2">The sequence shown here is derived from an EMBL/GenBank/DDBJ whole genome shotgun (WGS) entry which is preliminary data.</text>
</comment>
<reference evidence="2 3" key="1">
    <citation type="submission" date="2014-02" db="EMBL/GenBank/DDBJ databases">
        <title>Draft genome sequence of Lysinibacillus odysseyi NBRC 100172.</title>
        <authorList>
            <person name="Zhang F."/>
            <person name="Wang G."/>
            <person name="Zhang L."/>
        </authorList>
    </citation>
    <scope>NUCLEOTIDE SEQUENCE [LARGE SCALE GENOMIC DNA]</scope>
    <source>
        <strain evidence="2 3">NBRC 100172</strain>
    </source>
</reference>
<keyword evidence="3" id="KW-1185">Reference proteome</keyword>
<evidence type="ECO:0000313" key="2">
    <source>
        <dbReference type="EMBL" id="KGR82608.1"/>
    </source>
</evidence>
<dbReference type="OrthoDB" id="1649278at2"/>
<sequence>MRFRRKKKASTRLTLVLVSLLIMIVVSLYYVNSRLMPVYLEYAEVQTEKVASYVVSKAINSRTSSVLDVNDIIVDLPPGTSEMVTTKFNTDIINQVRAETTSLVKEYLEQAENGDLAHLPNLENVEYDVGRMEAGDGIVFFVPLGQALNLPILGNLGPRIPIRFHIIGNVHSSVESTIEEFGINNAYVAVSIHLEVNVQIIIPFASKSAKVEQYIPVAIGLIRGTVPHIYTDGGGEGVQPSLEVPVPYD</sequence>
<dbReference type="NCBIfam" id="TIGR02832">
    <property type="entry name" value="spo_yunB"/>
    <property type="match status" value="1"/>
</dbReference>
<dbReference type="InterPro" id="IPR014197">
    <property type="entry name" value="Sporulation_prot_YunB"/>
</dbReference>
<organism evidence="2 3">
    <name type="scientific">Lysinibacillus odysseyi 34hs-1 = NBRC 100172</name>
    <dbReference type="NCBI Taxonomy" id="1220589"/>
    <lineage>
        <taxon>Bacteria</taxon>
        <taxon>Bacillati</taxon>
        <taxon>Bacillota</taxon>
        <taxon>Bacilli</taxon>
        <taxon>Bacillales</taxon>
        <taxon>Bacillaceae</taxon>
        <taxon>Lysinibacillus</taxon>
    </lineage>
</organism>
<dbReference type="PIRSF" id="PIRSF021383">
    <property type="entry name" value="YunB"/>
    <property type="match status" value="1"/>
</dbReference>
<protein>
    <submittedName>
        <fullName evidence="2">Sporulation protein</fullName>
    </submittedName>
</protein>
<keyword evidence="1" id="KW-1133">Transmembrane helix</keyword>
<dbReference type="Pfam" id="PF09560">
    <property type="entry name" value="Spore_YunB"/>
    <property type="match status" value="1"/>
</dbReference>
<dbReference type="EMBL" id="JPVP01000059">
    <property type="protein sequence ID" value="KGR82608.1"/>
    <property type="molecule type" value="Genomic_DNA"/>
</dbReference>
<dbReference type="Proteomes" id="UP000030437">
    <property type="component" value="Unassembled WGS sequence"/>
</dbReference>
<proteinExistence type="predicted"/>
<name>A0A0A3IIF8_9BACI</name>
<evidence type="ECO:0000313" key="3">
    <source>
        <dbReference type="Proteomes" id="UP000030437"/>
    </source>
</evidence>
<evidence type="ECO:0000256" key="1">
    <source>
        <dbReference type="SAM" id="Phobius"/>
    </source>
</evidence>